<dbReference type="Pfam" id="PF02433">
    <property type="entry name" value="FixO"/>
    <property type="match status" value="1"/>
</dbReference>
<proteinExistence type="predicted"/>
<dbReference type="AlphaFoldDB" id="A0A2T4CT14"/>
<dbReference type="SUPFAM" id="SSF46626">
    <property type="entry name" value="Cytochrome c"/>
    <property type="match status" value="1"/>
</dbReference>
<evidence type="ECO:0000313" key="2">
    <source>
        <dbReference type="EMBL" id="PTB84704.1"/>
    </source>
</evidence>
<reference evidence="2" key="1">
    <citation type="submission" date="2018-03" db="EMBL/GenBank/DDBJ databases">
        <title>Cross-interface Injection: A General Nanoliter Liquid Handling Method Applied to Single Cells Genome Amplification Automated Nanoliter Liquid Handling Applied to Single Cell Multiple Displacement Amplification.</title>
        <authorList>
            <person name="Yun J."/>
            <person name="Xu P."/>
            <person name="Xu J."/>
            <person name="Dai X."/>
            <person name="Wang Y."/>
            <person name="Zheng X."/>
            <person name="Cao C."/>
            <person name="Yi Q."/>
            <person name="Zhu Y."/>
            <person name="Wang L."/>
            <person name="Dong Z."/>
            <person name="Huang Y."/>
            <person name="Huang L."/>
            <person name="Du W."/>
        </authorList>
    </citation>
    <scope>NUCLEOTIDE SEQUENCE [LARGE SCALE GENOMIC DNA]</scope>
    <source>
        <strain evidence="2">Z-D3-2</strain>
    </source>
</reference>
<dbReference type="InterPro" id="IPR036909">
    <property type="entry name" value="Cyt_c-like_dom_sf"/>
</dbReference>
<name>A0A2T4CT14_9GAMM</name>
<sequence>MSKNWKHDFVEKRIGLFAILTIVAISIGGLVEITPLLFQKQTNEPVIGLKPYTALEMEGRDIYIREGCNNCHSQMIRPFRAESERYGHYSLA</sequence>
<feature type="non-terminal residue" evidence="2">
    <location>
        <position position="92"/>
    </location>
</feature>
<dbReference type="InterPro" id="IPR003468">
    <property type="entry name" value="Cyt_c_oxidase_monohaem-su/FixO"/>
</dbReference>
<keyword evidence="1" id="KW-1133">Transmembrane helix</keyword>
<gene>
    <name evidence="2" type="ORF">C9940_05905</name>
</gene>
<evidence type="ECO:0000256" key="1">
    <source>
        <dbReference type="SAM" id="Phobius"/>
    </source>
</evidence>
<feature type="transmembrane region" description="Helical" evidence="1">
    <location>
        <begin position="14"/>
        <end position="38"/>
    </location>
</feature>
<keyword evidence="1" id="KW-0812">Transmembrane</keyword>
<keyword evidence="1" id="KW-0472">Membrane</keyword>
<comment type="caution">
    <text evidence="2">The sequence shown here is derived from an EMBL/GenBank/DDBJ whole genome shotgun (WGS) entry which is preliminary data.</text>
</comment>
<dbReference type="Gene3D" id="6.10.250.2250">
    <property type="match status" value="1"/>
</dbReference>
<accession>A0A2T4CT14</accession>
<dbReference type="GO" id="GO:0020037">
    <property type="term" value="F:heme binding"/>
    <property type="evidence" value="ECO:0007669"/>
    <property type="project" value="InterPro"/>
</dbReference>
<protein>
    <submittedName>
        <fullName evidence="2">Peptidase S41</fullName>
    </submittedName>
</protein>
<dbReference type="EMBL" id="PYVN01000173">
    <property type="protein sequence ID" value="PTB84704.1"/>
    <property type="molecule type" value="Genomic_DNA"/>
</dbReference>
<dbReference type="Gene3D" id="1.10.760.10">
    <property type="entry name" value="Cytochrome c-like domain"/>
    <property type="match status" value="1"/>
</dbReference>
<dbReference type="GO" id="GO:0009055">
    <property type="term" value="F:electron transfer activity"/>
    <property type="evidence" value="ECO:0007669"/>
    <property type="project" value="InterPro"/>
</dbReference>
<organism evidence="2">
    <name type="scientific">Pseudidiomarina aestuarii</name>
    <dbReference type="NCBI Taxonomy" id="624146"/>
    <lineage>
        <taxon>Bacteria</taxon>
        <taxon>Pseudomonadati</taxon>
        <taxon>Pseudomonadota</taxon>
        <taxon>Gammaproteobacteria</taxon>
        <taxon>Alteromonadales</taxon>
        <taxon>Idiomarinaceae</taxon>
        <taxon>Pseudidiomarina</taxon>
    </lineage>
</organism>